<evidence type="ECO:0000313" key="3">
    <source>
        <dbReference type="EMBL" id="MCX2966426.1"/>
    </source>
</evidence>
<evidence type="ECO:0000256" key="1">
    <source>
        <dbReference type="ARBA" id="ARBA00022801"/>
    </source>
</evidence>
<dbReference type="PANTHER" id="PTHR48081:SF8">
    <property type="entry name" value="ALPHA_BETA HYDROLASE FOLD-3 DOMAIN-CONTAINING PROTEIN-RELATED"/>
    <property type="match status" value="1"/>
</dbReference>
<dbReference type="InterPro" id="IPR013094">
    <property type="entry name" value="AB_hydrolase_3"/>
</dbReference>
<dbReference type="Gene3D" id="3.40.50.1820">
    <property type="entry name" value="alpha/beta hydrolase"/>
    <property type="match status" value="1"/>
</dbReference>
<dbReference type="Pfam" id="PF07859">
    <property type="entry name" value="Abhydrolase_3"/>
    <property type="match status" value="1"/>
</dbReference>
<comment type="caution">
    <text evidence="3">The sequence shown here is derived from an EMBL/GenBank/DDBJ whole genome shotgun (WGS) entry which is preliminary data.</text>
</comment>
<dbReference type="PANTHER" id="PTHR48081">
    <property type="entry name" value="AB HYDROLASE SUPERFAMILY PROTEIN C4A8.06C"/>
    <property type="match status" value="1"/>
</dbReference>
<keyword evidence="4" id="KW-1185">Reference proteome</keyword>
<dbReference type="EMBL" id="JAPKFM010000027">
    <property type="protein sequence ID" value="MCX2966426.1"/>
    <property type="molecule type" value="Genomic_DNA"/>
</dbReference>
<proteinExistence type="predicted"/>
<sequence>MVMADRREVQTAAGPITALTVVGLAESLVNGLARVPLRRPWQGPGGLLDNLGQSVTRQVVRSFMGYSMGLPIEEFRSMEKVLDDICRVVMPPVVAVSNGVEITADTIGGVPGLWCRAKASSDAYVDDQEDKQTIGATILYLHGGGYIGTSPIMYTAFAAALVRHTGFEVFIADYRMAPEFPFPAGVHDAADVYRGLLDRGVAPEHLVVAGDSGGGGLATSLISHLHDHSMPMPAAAALFSPEVDLDLDRPSITENAQLDILPWNVPVTPYLHGVQPNDSRVSVIYADVDAEWFPPTFVCWGADEMFRDGIREFVDVLEKAGVRVAAMEEFGMFHVFPILMPWAEPAKRVFRALHELAAAHVAPDPDAEQTH</sequence>
<keyword evidence="1 3" id="KW-0378">Hydrolase</keyword>
<dbReference type="AlphaFoldDB" id="A0A9X3D7X7"/>
<protein>
    <submittedName>
        <fullName evidence="3">Alpha/beta hydrolase fold domain-containing protein</fullName>
    </submittedName>
</protein>
<dbReference type="InterPro" id="IPR050300">
    <property type="entry name" value="GDXG_lipolytic_enzyme"/>
</dbReference>
<name>A0A9X3D7X7_9ACTN</name>
<dbReference type="RefSeq" id="WP_266063322.1">
    <property type="nucleotide sequence ID" value="NZ_JAPKFM010000027.1"/>
</dbReference>
<dbReference type="GO" id="GO:0016787">
    <property type="term" value="F:hydrolase activity"/>
    <property type="evidence" value="ECO:0007669"/>
    <property type="project" value="UniProtKB-KW"/>
</dbReference>
<evidence type="ECO:0000313" key="4">
    <source>
        <dbReference type="Proteomes" id="UP001143347"/>
    </source>
</evidence>
<gene>
    <name evidence="3" type="ORF">OSB52_20290</name>
</gene>
<organism evidence="3 4">
    <name type="scientific">Gordonia aquimaris</name>
    <dbReference type="NCBI Taxonomy" id="2984863"/>
    <lineage>
        <taxon>Bacteria</taxon>
        <taxon>Bacillati</taxon>
        <taxon>Actinomycetota</taxon>
        <taxon>Actinomycetes</taxon>
        <taxon>Mycobacteriales</taxon>
        <taxon>Gordoniaceae</taxon>
        <taxon>Gordonia</taxon>
    </lineage>
</organism>
<dbReference type="SUPFAM" id="SSF53474">
    <property type="entry name" value="alpha/beta-Hydrolases"/>
    <property type="match status" value="1"/>
</dbReference>
<dbReference type="Proteomes" id="UP001143347">
    <property type="component" value="Unassembled WGS sequence"/>
</dbReference>
<dbReference type="InterPro" id="IPR029058">
    <property type="entry name" value="AB_hydrolase_fold"/>
</dbReference>
<feature type="domain" description="Alpha/beta hydrolase fold-3" evidence="2">
    <location>
        <begin position="138"/>
        <end position="336"/>
    </location>
</feature>
<accession>A0A9X3D7X7</accession>
<evidence type="ECO:0000259" key="2">
    <source>
        <dbReference type="Pfam" id="PF07859"/>
    </source>
</evidence>
<reference evidence="3" key="1">
    <citation type="submission" date="2022-10" db="EMBL/GenBank/DDBJ databases">
        <title>WGS of marine actinomycetes from Thailand.</title>
        <authorList>
            <person name="Thawai C."/>
        </authorList>
    </citation>
    <scope>NUCLEOTIDE SEQUENCE</scope>
    <source>
        <strain evidence="3">SW21</strain>
    </source>
</reference>